<reference evidence="1 2" key="1">
    <citation type="submission" date="2018-11" db="EMBL/GenBank/DDBJ databases">
        <authorList>
            <consortium name="Pathogen Informatics"/>
        </authorList>
    </citation>
    <scope>NUCLEOTIDE SEQUENCE [LARGE SCALE GENOMIC DNA]</scope>
    <source>
        <strain>Denwood</strain>
        <strain evidence="2">Zambia</strain>
    </source>
</reference>
<name>A0A183P6G2_9TREM</name>
<proteinExistence type="predicted"/>
<organism evidence="1 2">
    <name type="scientific">Schistosoma mattheei</name>
    <dbReference type="NCBI Taxonomy" id="31246"/>
    <lineage>
        <taxon>Eukaryota</taxon>
        <taxon>Metazoa</taxon>
        <taxon>Spiralia</taxon>
        <taxon>Lophotrochozoa</taxon>
        <taxon>Platyhelminthes</taxon>
        <taxon>Trematoda</taxon>
        <taxon>Digenea</taxon>
        <taxon>Strigeidida</taxon>
        <taxon>Schistosomatoidea</taxon>
        <taxon>Schistosomatidae</taxon>
        <taxon>Schistosoma</taxon>
    </lineage>
</organism>
<dbReference type="SUPFAM" id="SSF56112">
    <property type="entry name" value="Protein kinase-like (PK-like)"/>
    <property type="match status" value="1"/>
</dbReference>
<dbReference type="EMBL" id="UZAL01030128">
    <property type="protein sequence ID" value="VDP52223.1"/>
    <property type="molecule type" value="Genomic_DNA"/>
</dbReference>
<sequence>MKMHHNISRLSMDKSKNLNHSIKSFNDSFKQTYNQHLWIDNTKSQMNSNGKYKIIRTIGQGNFAKVKLAIHLLTGRENKQKLAIFNIELIKNVNFAILHYSCLQANGLYYQQDLSLNNNS</sequence>
<dbReference type="AlphaFoldDB" id="A0A183P6G2"/>
<dbReference type="Proteomes" id="UP000269396">
    <property type="component" value="Unassembled WGS sequence"/>
</dbReference>
<accession>A0A183P6G2</accession>
<keyword evidence="2" id="KW-1185">Reference proteome</keyword>
<protein>
    <submittedName>
        <fullName evidence="1">Uncharacterized protein</fullName>
    </submittedName>
</protein>
<evidence type="ECO:0000313" key="1">
    <source>
        <dbReference type="EMBL" id="VDP52223.1"/>
    </source>
</evidence>
<gene>
    <name evidence="1" type="ORF">SMTD_LOCUS9948</name>
</gene>
<dbReference type="InterPro" id="IPR011009">
    <property type="entry name" value="Kinase-like_dom_sf"/>
</dbReference>
<dbReference type="STRING" id="31246.A0A183P6G2"/>
<dbReference type="Gene3D" id="3.30.200.20">
    <property type="entry name" value="Phosphorylase Kinase, domain 1"/>
    <property type="match status" value="1"/>
</dbReference>
<evidence type="ECO:0000313" key="2">
    <source>
        <dbReference type="Proteomes" id="UP000269396"/>
    </source>
</evidence>